<sequence>MKLVLWHLGWQAIACLLEADGFWGPEHSRRLSHRSAILQQALRFSFAANWRQTRPIADIPQPRVNALVSRGAQILTGSGLDSRDSTFKIPSGSTSPDDLRSRHLTLKIPSGRDQSRRGSAAVPNLQRHFVSFGHQASSSSQSKASGAARGLDMDDRIILSRSMLDEDNVLAVPPPLDADALRASIMASLDQYISLLAAAGHGFGPSDASNPTDHGAIRFRLVQTGLVKDIRQLSRLARQLEDLLLKRRPRVWIVHTSLVMAPWVRPWRTSFELGQNQALRFGWTTIVFNLLQWSGYPIAICKIAVAERHISDVRTLREDLDVMAVDIEKGAQLGDATCLSDESWKDICWSSLRA</sequence>
<comment type="caution">
    <text evidence="2">The sequence shown here is derived from an EMBL/GenBank/DDBJ whole genome shotgun (WGS) entry which is preliminary data.</text>
</comment>
<gene>
    <name evidence="2" type="ORF">Purlil1_9236</name>
</gene>
<evidence type="ECO:0000313" key="3">
    <source>
        <dbReference type="Proteomes" id="UP001287286"/>
    </source>
</evidence>
<accession>A0ABR0BQU2</accession>
<evidence type="ECO:0000256" key="1">
    <source>
        <dbReference type="SAM" id="SignalP"/>
    </source>
</evidence>
<proteinExistence type="predicted"/>
<reference evidence="2 3" key="1">
    <citation type="journal article" date="2024" name="Microbiol. Resour. Announc.">
        <title>Genome annotations for the ascomycete fungi Trichoderma harzianum, Trichoderma aggressivum, and Purpureocillium lilacinum.</title>
        <authorList>
            <person name="Beijen E.P.W."/>
            <person name="Ohm R.A."/>
        </authorList>
    </citation>
    <scope>NUCLEOTIDE SEQUENCE [LARGE SCALE GENOMIC DNA]</scope>
    <source>
        <strain evidence="2 3">CBS 150709</strain>
    </source>
</reference>
<dbReference type="EMBL" id="JAWRVI010000041">
    <property type="protein sequence ID" value="KAK4086390.1"/>
    <property type="molecule type" value="Genomic_DNA"/>
</dbReference>
<feature type="signal peptide" evidence="1">
    <location>
        <begin position="1"/>
        <end position="19"/>
    </location>
</feature>
<feature type="chain" id="PRO_5047524578" evidence="1">
    <location>
        <begin position="20"/>
        <end position="354"/>
    </location>
</feature>
<keyword evidence="3" id="KW-1185">Reference proteome</keyword>
<organism evidence="2 3">
    <name type="scientific">Purpureocillium lilacinum</name>
    <name type="common">Paecilomyces lilacinus</name>
    <dbReference type="NCBI Taxonomy" id="33203"/>
    <lineage>
        <taxon>Eukaryota</taxon>
        <taxon>Fungi</taxon>
        <taxon>Dikarya</taxon>
        <taxon>Ascomycota</taxon>
        <taxon>Pezizomycotina</taxon>
        <taxon>Sordariomycetes</taxon>
        <taxon>Hypocreomycetidae</taxon>
        <taxon>Hypocreales</taxon>
        <taxon>Ophiocordycipitaceae</taxon>
        <taxon>Purpureocillium</taxon>
    </lineage>
</organism>
<dbReference type="Proteomes" id="UP001287286">
    <property type="component" value="Unassembled WGS sequence"/>
</dbReference>
<name>A0ABR0BQU2_PURLI</name>
<protein>
    <submittedName>
        <fullName evidence="2">Uncharacterized protein</fullName>
    </submittedName>
</protein>
<evidence type="ECO:0000313" key="2">
    <source>
        <dbReference type="EMBL" id="KAK4086390.1"/>
    </source>
</evidence>
<keyword evidence="1" id="KW-0732">Signal</keyword>